<name>A0A380BPW8_SPOPA</name>
<keyword evidence="1" id="KW-1133">Transmembrane helix</keyword>
<organism evidence="2 3">
    <name type="scientific">Sporosarcina pasteurii</name>
    <name type="common">Bacillus pasteurii</name>
    <dbReference type="NCBI Taxonomy" id="1474"/>
    <lineage>
        <taxon>Bacteria</taxon>
        <taxon>Bacillati</taxon>
        <taxon>Bacillota</taxon>
        <taxon>Bacilli</taxon>
        <taxon>Bacillales</taxon>
        <taxon>Caryophanaceae</taxon>
        <taxon>Sporosarcina</taxon>
    </lineage>
</organism>
<dbReference type="AlphaFoldDB" id="A0A380BPW8"/>
<feature type="transmembrane region" description="Helical" evidence="1">
    <location>
        <begin position="81"/>
        <end position="100"/>
    </location>
</feature>
<gene>
    <name evidence="2" type="ORF">NCTC4822_01503</name>
</gene>
<dbReference type="Pfam" id="PF06898">
    <property type="entry name" value="YqfD"/>
    <property type="match status" value="1"/>
</dbReference>
<protein>
    <submittedName>
        <fullName evidence="2">Sporulation protein YqfD</fullName>
    </submittedName>
</protein>
<reference evidence="2 3" key="1">
    <citation type="submission" date="2018-06" db="EMBL/GenBank/DDBJ databases">
        <authorList>
            <consortium name="Pathogen Informatics"/>
            <person name="Doyle S."/>
        </authorList>
    </citation>
    <scope>NUCLEOTIDE SEQUENCE [LARGE SCALE GENOMIC DNA]</scope>
    <source>
        <strain evidence="3">ATCC 11859 / DSM 33 / NCIB 8841 / NCTC 4822</strain>
    </source>
</reference>
<dbReference type="EMBL" id="UGYZ01000002">
    <property type="protein sequence ID" value="SUJ04040.1"/>
    <property type="molecule type" value="Genomic_DNA"/>
</dbReference>
<keyword evidence="1" id="KW-0472">Membrane</keyword>
<proteinExistence type="predicted"/>
<evidence type="ECO:0000313" key="2">
    <source>
        <dbReference type="EMBL" id="SUJ04040.1"/>
    </source>
</evidence>
<keyword evidence="3" id="KW-1185">Reference proteome</keyword>
<dbReference type="RefSeq" id="WP_166739499.1">
    <property type="nucleotide sequence ID" value="NZ_CP038012.1"/>
</dbReference>
<dbReference type="Proteomes" id="UP000254519">
    <property type="component" value="Unassembled WGS sequence"/>
</dbReference>
<keyword evidence="1" id="KW-0812">Transmembrane</keyword>
<accession>A0A380BPW8</accession>
<evidence type="ECO:0000313" key="3">
    <source>
        <dbReference type="Proteomes" id="UP000254519"/>
    </source>
</evidence>
<dbReference type="InterPro" id="IPR010690">
    <property type="entry name" value="YqfD"/>
</dbReference>
<sequence length="362" mass="41565">MARNRYEIKVSGPRNISTFLTKLKKTGTKVTSLTMSENAAYFITDKKGLKQARKYRRRYGLKLNLYSTVEDRGLEMLFSSYRFFILLAIPFICSFFIWSVKVESEMPEVSERIEKKLKKASIVPYRLLRSIPDEGEIRRDLMQDEPTLSWVHFKRSGTTLTVIPMLSPQSDSQPERKEEPADLVARTGGVITRFALTKGERVGRVYMTVKKGDTLAKGTLEQGENTVIVGADGAVFADYWVEYSFKIPKKIQYKVQGDERLDFTFHPPWKEKDLFNKSSWNIIETERIIEEKDAQLEIEKGMEKSVIIPLLKMKLLAELGPDAMVKEEKILHVTIDDDKVIGTILFLINDNIAIKRPIPQGD</sequence>
<evidence type="ECO:0000256" key="1">
    <source>
        <dbReference type="SAM" id="Phobius"/>
    </source>
</evidence>